<evidence type="ECO:0000256" key="1">
    <source>
        <dbReference type="ARBA" id="ARBA00023015"/>
    </source>
</evidence>
<reference evidence="7" key="1">
    <citation type="journal article" date="2019" name="Int. J. Syst. Evol. Microbiol.">
        <title>The Global Catalogue of Microorganisms (GCM) 10K type strain sequencing project: providing services to taxonomists for standard genome sequencing and annotation.</title>
        <authorList>
            <consortium name="The Broad Institute Genomics Platform"/>
            <consortium name="The Broad Institute Genome Sequencing Center for Infectious Disease"/>
            <person name="Wu L."/>
            <person name="Ma J."/>
        </authorList>
    </citation>
    <scope>NUCLEOTIDE SEQUENCE [LARGE SCALE GENOMIC DNA]</scope>
    <source>
        <strain evidence="7">CGMCC 4.7177</strain>
    </source>
</reference>
<evidence type="ECO:0000256" key="3">
    <source>
        <dbReference type="ARBA" id="ARBA00023163"/>
    </source>
</evidence>
<dbReference type="Proteomes" id="UP001595839">
    <property type="component" value="Unassembled WGS sequence"/>
</dbReference>
<feature type="DNA-binding region" description="H-T-H motif" evidence="4">
    <location>
        <begin position="39"/>
        <end position="58"/>
    </location>
</feature>
<dbReference type="InterPro" id="IPR050109">
    <property type="entry name" value="HTH-type_TetR-like_transc_reg"/>
</dbReference>
<evidence type="ECO:0000259" key="5">
    <source>
        <dbReference type="PROSITE" id="PS50977"/>
    </source>
</evidence>
<name>A0ABV9BCY9_9ACTN</name>
<dbReference type="Pfam" id="PF00440">
    <property type="entry name" value="TetR_N"/>
    <property type="match status" value="1"/>
</dbReference>
<evidence type="ECO:0000256" key="2">
    <source>
        <dbReference type="ARBA" id="ARBA00023125"/>
    </source>
</evidence>
<keyword evidence="3" id="KW-0804">Transcription</keyword>
<organism evidence="6 7">
    <name type="scientific">Streptomyces vulcanius</name>
    <dbReference type="NCBI Taxonomy" id="1441876"/>
    <lineage>
        <taxon>Bacteria</taxon>
        <taxon>Bacillati</taxon>
        <taxon>Actinomycetota</taxon>
        <taxon>Actinomycetes</taxon>
        <taxon>Kitasatosporales</taxon>
        <taxon>Streptomycetaceae</taxon>
        <taxon>Streptomyces</taxon>
    </lineage>
</organism>
<dbReference type="InterPro" id="IPR009057">
    <property type="entry name" value="Homeodomain-like_sf"/>
</dbReference>
<comment type="caution">
    <text evidence="6">The sequence shown here is derived from an EMBL/GenBank/DDBJ whole genome shotgun (WGS) entry which is preliminary data.</text>
</comment>
<dbReference type="SUPFAM" id="SSF46689">
    <property type="entry name" value="Homeodomain-like"/>
    <property type="match status" value="1"/>
</dbReference>
<dbReference type="PANTHER" id="PTHR30055">
    <property type="entry name" value="HTH-TYPE TRANSCRIPTIONAL REGULATOR RUTR"/>
    <property type="match status" value="1"/>
</dbReference>
<evidence type="ECO:0000256" key="4">
    <source>
        <dbReference type="PROSITE-ProRule" id="PRU00335"/>
    </source>
</evidence>
<sequence length="208" mass="22300">MGGGHTPVGRRERAKEDKRERIMTAAREQFAEHGVSGVTTRQIADRADVAIGTLYRYASTKAELLIMVQNEKFAAAIDDGLAAANAAVGQGGVLERVVALIGPVVACVREQTENGRTYLHELVFGDPTEPYRRAGLALAAGLEEGITGLLTRDDYIDAADAATLARVITAVIHISTTATVYLHRSDEAVLADVRNQIRATLAPQHRTA</sequence>
<proteinExistence type="predicted"/>
<dbReference type="EMBL" id="JBHSFK010000060">
    <property type="protein sequence ID" value="MFC4507701.1"/>
    <property type="molecule type" value="Genomic_DNA"/>
</dbReference>
<dbReference type="RefSeq" id="WP_381186804.1">
    <property type="nucleotide sequence ID" value="NZ_JBHSFK010000060.1"/>
</dbReference>
<keyword evidence="2 4" id="KW-0238">DNA-binding</keyword>
<dbReference type="PANTHER" id="PTHR30055:SF234">
    <property type="entry name" value="HTH-TYPE TRANSCRIPTIONAL REGULATOR BETI"/>
    <property type="match status" value="1"/>
</dbReference>
<dbReference type="PRINTS" id="PR00455">
    <property type="entry name" value="HTHTETR"/>
</dbReference>
<keyword evidence="7" id="KW-1185">Reference proteome</keyword>
<keyword evidence="1" id="KW-0805">Transcription regulation</keyword>
<evidence type="ECO:0000313" key="6">
    <source>
        <dbReference type="EMBL" id="MFC4507701.1"/>
    </source>
</evidence>
<dbReference type="PROSITE" id="PS50977">
    <property type="entry name" value="HTH_TETR_2"/>
    <property type="match status" value="1"/>
</dbReference>
<accession>A0ABV9BCY9</accession>
<dbReference type="Gene3D" id="1.10.357.10">
    <property type="entry name" value="Tetracycline Repressor, domain 2"/>
    <property type="match status" value="1"/>
</dbReference>
<protein>
    <submittedName>
        <fullName evidence="6">TetR/AcrR family transcriptional regulator</fullName>
    </submittedName>
</protein>
<evidence type="ECO:0000313" key="7">
    <source>
        <dbReference type="Proteomes" id="UP001595839"/>
    </source>
</evidence>
<feature type="domain" description="HTH tetR-type" evidence="5">
    <location>
        <begin position="16"/>
        <end position="76"/>
    </location>
</feature>
<dbReference type="InterPro" id="IPR001647">
    <property type="entry name" value="HTH_TetR"/>
</dbReference>
<gene>
    <name evidence="6" type="ORF">ACFPIH_51265</name>
</gene>